<proteinExistence type="predicted"/>
<keyword evidence="3" id="KW-1185">Reference proteome</keyword>
<sequence length="118" mass="12743">MAPPHPHFSSYFHLSPMDTPPSASSTPPPSPTTPRTDPDSTPNGTTASTKSDLNCLNATTKKSRPKNEKLKRIELVATASIISTGILIPQTPLLEQNHQYSNPVSTFSLSGIYPINFI</sequence>
<dbReference type="Proteomes" id="UP001454036">
    <property type="component" value="Unassembled WGS sequence"/>
</dbReference>
<protein>
    <submittedName>
        <fullName evidence="2">Uncharacterized protein</fullName>
    </submittedName>
</protein>
<reference evidence="2 3" key="1">
    <citation type="submission" date="2024-01" db="EMBL/GenBank/DDBJ databases">
        <title>The complete chloroplast genome sequence of Lithospermum erythrorhizon: insights into the phylogenetic relationship among Boraginaceae species and the maternal lineages of purple gromwells.</title>
        <authorList>
            <person name="Okada T."/>
            <person name="Watanabe K."/>
        </authorList>
    </citation>
    <scope>NUCLEOTIDE SEQUENCE [LARGE SCALE GENOMIC DNA]</scope>
</reference>
<name>A0AAV3RBP6_LITER</name>
<dbReference type="AlphaFoldDB" id="A0AAV3RBP6"/>
<feature type="compositionally biased region" description="Low complexity" evidence="1">
    <location>
        <begin position="33"/>
        <end position="42"/>
    </location>
</feature>
<accession>A0AAV3RBP6</accession>
<feature type="compositionally biased region" description="Low complexity" evidence="1">
    <location>
        <begin position="15"/>
        <end position="25"/>
    </location>
</feature>
<evidence type="ECO:0000313" key="2">
    <source>
        <dbReference type="EMBL" id="GAA0172427.1"/>
    </source>
</evidence>
<evidence type="ECO:0000256" key="1">
    <source>
        <dbReference type="SAM" id="MobiDB-lite"/>
    </source>
</evidence>
<dbReference type="EMBL" id="BAABME010025610">
    <property type="protein sequence ID" value="GAA0172427.1"/>
    <property type="molecule type" value="Genomic_DNA"/>
</dbReference>
<feature type="compositionally biased region" description="Polar residues" evidence="1">
    <location>
        <begin position="43"/>
        <end position="60"/>
    </location>
</feature>
<evidence type="ECO:0000313" key="3">
    <source>
        <dbReference type="Proteomes" id="UP001454036"/>
    </source>
</evidence>
<organism evidence="2 3">
    <name type="scientific">Lithospermum erythrorhizon</name>
    <name type="common">Purple gromwell</name>
    <name type="synonym">Lithospermum officinale var. erythrorhizon</name>
    <dbReference type="NCBI Taxonomy" id="34254"/>
    <lineage>
        <taxon>Eukaryota</taxon>
        <taxon>Viridiplantae</taxon>
        <taxon>Streptophyta</taxon>
        <taxon>Embryophyta</taxon>
        <taxon>Tracheophyta</taxon>
        <taxon>Spermatophyta</taxon>
        <taxon>Magnoliopsida</taxon>
        <taxon>eudicotyledons</taxon>
        <taxon>Gunneridae</taxon>
        <taxon>Pentapetalae</taxon>
        <taxon>asterids</taxon>
        <taxon>lamiids</taxon>
        <taxon>Boraginales</taxon>
        <taxon>Boraginaceae</taxon>
        <taxon>Boraginoideae</taxon>
        <taxon>Lithospermeae</taxon>
        <taxon>Lithospermum</taxon>
    </lineage>
</organism>
<feature type="region of interest" description="Disordered" evidence="1">
    <location>
        <begin position="1"/>
        <end position="68"/>
    </location>
</feature>
<comment type="caution">
    <text evidence="2">The sequence shown here is derived from an EMBL/GenBank/DDBJ whole genome shotgun (WGS) entry which is preliminary data.</text>
</comment>
<gene>
    <name evidence="2" type="ORF">LIER_41334</name>
</gene>